<feature type="coiled-coil region" evidence="1">
    <location>
        <begin position="50"/>
        <end position="77"/>
    </location>
</feature>
<gene>
    <name evidence="2" type="primary">virB5</name>
    <name evidence="2" type="ORF">NKG59_25195</name>
</gene>
<protein>
    <submittedName>
        <fullName evidence="2">P-type DNA transfer protein VirB5</fullName>
    </submittedName>
</protein>
<evidence type="ECO:0000313" key="3">
    <source>
        <dbReference type="Proteomes" id="UP001162793"/>
    </source>
</evidence>
<accession>A0AA41X075</accession>
<dbReference type="RefSeq" id="WP_253542857.1">
    <property type="nucleotide sequence ID" value="NZ_JAMYWC010000011.1"/>
</dbReference>
<dbReference type="Pfam" id="PF07996">
    <property type="entry name" value="T4SS"/>
    <property type="match status" value="1"/>
</dbReference>
<evidence type="ECO:0000313" key="2">
    <source>
        <dbReference type="EMBL" id="MCP1175677.1"/>
    </source>
</evidence>
<comment type="caution">
    <text evidence="2">The sequence shown here is derived from an EMBL/GenBank/DDBJ whole genome shotgun (WGS) entry which is preliminary data.</text>
</comment>
<keyword evidence="1" id="KW-0175">Coiled coil</keyword>
<dbReference type="Proteomes" id="UP001162793">
    <property type="component" value="Unassembled WGS sequence"/>
</dbReference>
<dbReference type="AlphaFoldDB" id="A0AA41X075"/>
<dbReference type="NCBIfam" id="TIGR02791">
    <property type="entry name" value="VirB5"/>
    <property type="match status" value="1"/>
</dbReference>
<evidence type="ECO:0000256" key="1">
    <source>
        <dbReference type="SAM" id="Coils"/>
    </source>
</evidence>
<dbReference type="SUPFAM" id="SSF101082">
    <property type="entry name" value="Typo IV secretion system protein TraC"/>
    <property type="match status" value="1"/>
</dbReference>
<dbReference type="EMBL" id="JAMYWC010000011">
    <property type="protein sequence ID" value="MCP1175677.1"/>
    <property type="molecule type" value="Genomic_DNA"/>
</dbReference>
<proteinExistence type="predicted"/>
<organism evidence="2 3">
    <name type="scientific">Ralstonia chuxiongensis</name>
    <dbReference type="NCBI Taxonomy" id="2957504"/>
    <lineage>
        <taxon>Bacteria</taxon>
        <taxon>Pseudomonadati</taxon>
        <taxon>Pseudomonadota</taxon>
        <taxon>Betaproteobacteria</taxon>
        <taxon>Burkholderiales</taxon>
        <taxon>Burkholderiaceae</taxon>
        <taxon>Ralstonia</taxon>
    </lineage>
</organism>
<name>A0AA41X075_9RALS</name>
<dbReference type="Gene3D" id="1.20.58.430">
    <property type="entry name" value="Type IV secretion system, VirB5-domain"/>
    <property type="match status" value="1"/>
</dbReference>
<dbReference type="InterPro" id="IPR023220">
    <property type="entry name" value="T4SS_VirB5-domain"/>
</dbReference>
<sequence length="229" mass="25647">MSLTPNLSWLFTRKRPLQQVARRTVVAIASALCLSTSHATGIPVLDVSNLAQAMLMVQNLMQQLNQMKSQYDALTGNRGYGNILNDPKLRSYLPDQWQAVYDQVKSGRLNGISNAAQEIAKSEGLTGASTAGQQRYYDTLAANKAMTMQAYSATLSRLNNIQSLMQQSNLTQDPAAKADLQNRWSAEYTMVQNEQTRLNLMSQLQETELRLAQEQRHREFKSNFLGADK</sequence>
<dbReference type="InterPro" id="IPR014158">
    <property type="entry name" value="T4SS_VirB5"/>
</dbReference>
<dbReference type="CDD" id="cd14262">
    <property type="entry name" value="VirB5_like"/>
    <property type="match status" value="1"/>
</dbReference>
<reference evidence="3" key="1">
    <citation type="journal article" date="2023" name="Front. Microbiol.">
        <title>Ralstonia chuxiongensis sp. nov., Ralstonia mojiangensis sp. nov., and Ralstonia soli sp. nov., isolated from tobacco fields, are three novel species in the family Burkholderiaceae.</title>
        <authorList>
            <person name="Lu C.H."/>
            <person name="Zhang Y.Y."/>
            <person name="Jiang N."/>
            <person name="Chen W."/>
            <person name="Shao X."/>
            <person name="Zhao Z.M."/>
            <person name="Lu W.L."/>
            <person name="Hu X."/>
            <person name="Xi Y.X."/>
            <person name="Zou S.Y."/>
            <person name="Wei Q.J."/>
            <person name="Lin Z.L."/>
            <person name="Gong L."/>
            <person name="Gai X.T."/>
            <person name="Zhang L.Q."/>
            <person name="Li J.Y."/>
            <person name="Jin Y."/>
            <person name="Xia Z.Y."/>
        </authorList>
    </citation>
    <scope>NUCLEOTIDE SEQUENCE [LARGE SCALE GENOMIC DNA]</scope>
    <source>
        <strain evidence="3">21YRMH01-3</strain>
    </source>
</reference>
<keyword evidence="3" id="KW-1185">Reference proteome</keyword>